<dbReference type="AlphaFoldDB" id="J3F0D3"/>
<dbReference type="PROSITE" id="PS51257">
    <property type="entry name" value="PROKAR_LIPOPROTEIN"/>
    <property type="match status" value="1"/>
</dbReference>
<protein>
    <submittedName>
        <fullName evidence="1">Uncharacterized protein</fullName>
    </submittedName>
</protein>
<comment type="caution">
    <text evidence="1">The sequence shown here is derived from an EMBL/GenBank/DDBJ whole genome shotgun (WGS) entry which is preliminary data.</text>
</comment>
<evidence type="ECO:0000313" key="2">
    <source>
        <dbReference type="Proteomes" id="UP000007813"/>
    </source>
</evidence>
<sequence>MRVKRRSLLATLSLGTVAGLSGCLNLEGIDGGVLTVMHLSSSEVPDVVSASDDRLSEEPLIQRALDRVKQENPRGVMDFRLSRREYETVADALERLPYYDRTEHEMSVPSGFFVGHGDFVYRLAYRSICSETPFVSSENPRNRCWTSVPKGTTTL</sequence>
<gene>
    <name evidence="1" type="ORF">HSB1_05630</name>
</gene>
<organism evidence="1 2">
    <name type="scientific">Halogranum salarium B-1</name>
    <dbReference type="NCBI Taxonomy" id="1210908"/>
    <lineage>
        <taxon>Archaea</taxon>
        <taxon>Methanobacteriati</taxon>
        <taxon>Methanobacteriota</taxon>
        <taxon>Stenosarchaea group</taxon>
        <taxon>Halobacteria</taxon>
        <taxon>Halobacteriales</taxon>
        <taxon>Haloferacaceae</taxon>
    </lineage>
</organism>
<reference evidence="1 2" key="1">
    <citation type="journal article" date="2012" name="J. Bacteriol.">
        <title>Draft Genome Sequence of the Extremely Halophilic Archaeon Halogranum salarium B-1T.</title>
        <authorList>
            <person name="Kim K.K."/>
            <person name="Lee K.C."/>
            <person name="Lee J.S."/>
        </authorList>
    </citation>
    <scope>NUCLEOTIDE SEQUENCE [LARGE SCALE GENOMIC DNA]</scope>
    <source>
        <strain evidence="1 2">B-1</strain>
    </source>
</reference>
<dbReference type="EMBL" id="ALJD01000002">
    <property type="protein sequence ID" value="EJN61522.1"/>
    <property type="molecule type" value="Genomic_DNA"/>
</dbReference>
<dbReference type="eggNOG" id="arCOG06301">
    <property type="taxonomic scope" value="Archaea"/>
</dbReference>
<dbReference type="Proteomes" id="UP000007813">
    <property type="component" value="Unassembled WGS sequence"/>
</dbReference>
<evidence type="ECO:0000313" key="1">
    <source>
        <dbReference type="EMBL" id="EJN61522.1"/>
    </source>
</evidence>
<accession>J3F0D3</accession>
<proteinExistence type="predicted"/>
<name>J3F0D3_9EURY</name>